<dbReference type="GO" id="GO:0016987">
    <property type="term" value="F:sigma factor activity"/>
    <property type="evidence" value="ECO:0007669"/>
    <property type="project" value="UniProtKB-KW"/>
</dbReference>
<evidence type="ECO:0000256" key="4">
    <source>
        <dbReference type="ARBA" id="ARBA00023125"/>
    </source>
</evidence>
<dbReference type="PROSITE" id="PS01063">
    <property type="entry name" value="SIGMA70_ECF"/>
    <property type="match status" value="1"/>
</dbReference>
<keyword evidence="5 6" id="KW-0804">Transcription</keyword>
<evidence type="ECO:0000259" key="9">
    <source>
        <dbReference type="Pfam" id="PF08281"/>
    </source>
</evidence>
<dbReference type="SUPFAM" id="SSF88946">
    <property type="entry name" value="Sigma2 domain of RNA polymerase sigma factors"/>
    <property type="match status" value="1"/>
</dbReference>
<keyword evidence="3 6" id="KW-0731">Sigma factor</keyword>
<keyword evidence="4 6" id="KW-0238">DNA-binding</keyword>
<evidence type="ECO:0000256" key="7">
    <source>
        <dbReference type="SAM" id="MobiDB-lite"/>
    </source>
</evidence>
<dbReference type="PANTHER" id="PTHR43133">
    <property type="entry name" value="RNA POLYMERASE ECF-TYPE SIGMA FACTO"/>
    <property type="match status" value="1"/>
</dbReference>
<reference evidence="10 11" key="1">
    <citation type="journal article" date="2019" name="J. Ind. Microbiol. Biotechnol.">
        <title>The complete genomic sequence of Streptomyces spectabilis NRRL-2792 and identification of secondary metabolite biosynthetic gene clusters.</title>
        <authorList>
            <person name="Sinha A."/>
            <person name="Phillips-Salemka S."/>
            <person name="Niraula T.A."/>
            <person name="Short K.A."/>
            <person name="Niraula N.P."/>
        </authorList>
    </citation>
    <scope>NUCLEOTIDE SEQUENCE [LARGE SCALE GENOMIC DNA]</scope>
    <source>
        <strain evidence="10 11">NRRL 2792</strain>
    </source>
</reference>
<dbReference type="InterPro" id="IPR013325">
    <property type="entry name" value="RNA_pol_sigma_r2"/>
</dbReference>
<dbReference type="InterPro" id="IPR007627">
    <property type="entry name" value="RNA_pol_sigma70_r2"/>
</dbReference>
<dbReference type="InterPro" id="IPR000838">
    <property type="entry name" value="RNA_pol_sigma70_ECF_CS"/>
</dbReference>
<dbReference type="InterPro" id="IPR036388">
    <property type="entry name" value="WH-like_DNA-bd_sf"/>
</dbReference>
<comment type="similarity">
    <text evidence="1 6">Belongs to the sigma-70 factor family. ECF subfamily.</text>
</comment>
<dbReference type="PANTHER" id="PTHR43133:SF59">
    <property type="entry name" value="ECF RNA POLYMERASE SIGMA FACTOR SIGR"/>
    <property type="match status" value="1"/>
</dbReference>
<evidence type="ECO:0000256" key="5">
    <source>
        <dbReference type="ARBA" id="ARBA00023163"/>
    </source>
</evidence>
<dbReference type="GO" id="GO:0003677">
    <property type="term" value="F:DNA binding"/>
    <property type="evidence" value="ECO:0007669"/>
    <property type="project" value="UniProtKB-KW"/>
</dbReference>
<name>A0A516RJZ8_STRST</name>
<dbReference type="Proteomes" id="UP000316806">
    <property type="component" value="Chromosome"/>
</dbReference>
<keyword evidence="2 6" id="KW-0805">Transcription regulation</keyword>
<dbReference type="InterPro" id="IPR013249">
    <property type="entry name" value="RNA_pol_sigma70_r4_t2"/>
</dbReference>
<evidence type="ECO:0000256" key="6">
    <source>
        <dbReference type="RuleBase" id="RU000716"/>
    </source>
</evidence>
<dbReference type="RefSeq" id="WP_144323196.1">
    <property type="nucleotide sequence ID" value="NZ_CP040916.1"/>
</dbReference>
<dbReference type="Gene3D" id="1.10.1740.10">
    <property type="match status" value="1"/>
</dbReference>
<dbReference type="InterPro" id="IPR013324">
    <property type="entry name" value="RNA_pol_sigma_r3/r4-like"/>
</dbReference>
<dbReference type="EMBL" id="CP040916">
    <property type="protein sequence ID" value="QDQ15996.1"/>
    <property type="molecule type" value="Genomic_DNA"/>
</dbReference>
<gene>
    <name evidence="10" type="ORF">FH965_40190</name>
</gene>
<dbReference type="InterPro" id="IPR014284">
    <property type="entry name" value="RNA_pol_sigma-70_dom"/>
</dbReference>
<dbReference type="Gene3D" id="1.10.10.10">
    <property type="entry name" value="Winged helix-like DNA-binding domain superfamily/Winged helix DNA-binding domain"/>
    <property type="match status" value="1"/>
</dbReference>
<evidence type="ECO:0000313" key="11">
    <source>
        <dbReference type="Proteomes" id="UP000316806"/>
    </source>
</evidence>
<dbReference type="GO" id="GO:0006950">
    <property type="term" value="P:response to stress"/>
    <property type="evidence" value="ECO:0007669"/>
    <property type="project" value="UniProtKB-ARBA"/>
</dbReference>
<proteinExistence type="inferred from homology"/>
<sequence>MDPQPASAAARSGTSTLPSPSGPPRPPGPWYAVRAAKAPPAPGPAAPGPETAEQRTARFERDALAHRARLYAYALRLTRNRADAEDLVQETYARAYRGFHQFRPGTSLGAWLSRILTNAFLTSYRRQKSRPHFAPVPDIEDWQQACAASHTSAGLASVEAQVVDRIPDAAISQAMRSLPAALRIVVYLADVEGLRYEEIAAAVGIPSGTVNSRLHRGRRRLRTLLEDHPGRGVRAHTWHHHNKEN</sequence>
<accession>A0A516RJZ8</accession>
<evidence type="ECO:0000313" key="10">
    <source>
        <dbReference type="EMBL" id="QDQ15996.1"/>
    </source>
</evidence>
<dbReference type="InterPro" id="IPR039425">
    <property type="entry name" value="RNA_pol_sigma-70-like"/>
</dbReference>
<evidence type="ECO:0000256" key="2">
    <source>
        <dbReference type="ARBA" id="ARBA00023015"/>
    </source>
</evidence>
<evidence type="ECO:0000256" key="1">
    <source>
        <dbReference type="ARBA" id="ARBA00010641"/>
    </source>
</evidence>
<feature type="domain" description="RNA polymerase sigma-70 region 2" evidence="8">
    <location>
        <begin position="65"/>
        <end position="129"/>
    </location>
</feature>
<feature type="region of interest" description="Disordered" evidence="7">
    <location>
        <begin position="1"/>
        <end position="56"/>
    </location>
</feature>
<organism evidence="10 11">
    <name type="scientific">Streptomyces spectabilis</name>
    <dbReference type="NCBI Taxonomy" id="68270"/>
    <lineage>
        <taxon>Bacteria</taxon>
        <taxon>Bacillati</taxon>
        <taxon>Actinomycetota</taxon>
        <taxon>Actinomycetes</taxon>
        <taxon>Kitasatosporales</taxon>
        <taxon>Streptomycetaceae</taxon>
        <taxon>Streptomyces</taxon>
    </lineage>
</organism>
<evidence type="ECO:0000256" key="3">
    <source>
        <dbReference type="ARBA" id="ARBA00023082"/>
    </source>
</evidence>
<dbReference type="Pfam" id="PF08281">
    <property type="entry name" value="Sigma70_r4_2"/>
    <property type="match status" value="1"/>
</dbReference>
<dbReference type="SUPFAM" id="SSF88659">
    <property type="entry name" value="Sigma3 and sigma4 domains of RNA polymerase sigma factors"/>
    <property type="match status" value="1"/>
</dbReference>
<dbReference type="NCBIfam" id="TIGR02937">
    <property type="entry name" value="sigma70-ECF"/>
    <property type="match status" value="1"/>
</dbReference>
<dbReference type="AlphaFoldDB" id="A0A516RJZ8"/>
<feature type="compositionally biased region" description="Pro residues" evidence="7">
    <location>
        <begin position="20"/>
        <end position="29"/>
    </location>
</feature>
<dbReference type="Pfam" id="PF04542">
    <property type="entry name" value="Sigma70_r2"/>
    <property type="match status" value="1"/>
</dbReference>
<dbReference type="GO" id="GO:0006352">
    <property type="term" value="P:DNA-templated transcription initiation"/>
    <property type="evidence" value="ECO:0007669"/>
    <property type="project" value="InterPro"/>
</dbReference>
<protein>
    <recommendedName>
        <fullName evidence="6">RNA polymerase sigma factor</fullName>
    </recommendedName>
</protein>
<evidence type="ECO:0000259" key="8">
    <source>
        <dbReference type="Pfam" id="PF04542"/>
    </source>
</evidence>
<feature type="domain" description="RNA polymerase sigma factor 70 region 4 type 2" evidence="9">
    <location>
        <begin position="170"/>
        <end position="221"/>
    </location>
</feature>